<dbReference type="PANTHER" id="PTHR35191">
    <property type="entry name" value="PROPHAGE SIDE TAIL FIBER PROTEIN HOMOLOG STFQ-RELATED"/>
    <property type="match status" value="1"/>
</dbReference>
<gene>
    <name evidence="2" type="ORF">G3N53_11515</name>
    <name evidence="3" type="ORF">J6E47_02905</name>
</gene>
<sequence>MAALYHSIFTEKGLELLREAIQTGAKLGITHMSFGDGGGSLPTPDAKFTQMVNEVYRVQLNRLAPSKDNPNWLEADGIIPSAIGGFNIREVGLWAGDVMVAYANYPPTYKPSGDQGTAQIKTIRIVLQIDNTANFELKIDASIVMATLQYVEDAKEEAKKYSDETKIHIIRSINELLNLDISDVWNGRKVSVLSYHDGLGQGGGYFVYSSDKKNINNGVTIFNGWVREKQTELSVYDAGVIGVLNEEDYNDHDALRRLADLVTSDTTTSYIIDFEDAQITVGRQTLDTTKTLQTQEHPFRLDFSAKYGAAVVNKKIIIKANGAKIVTRSGLRIGVFKKDTLEPYTDITYPFYPGTASYNAIKDSVVIYNSLTHIYCNYVDYVSVSGFIELDGNSNSFIVGGGYGDKDWQLGGLGLQLIKCNKHEASSIYSHHHTADGFYLSNNVEEGCYAKYSNLIGYYNGRQGCSLTGGKNIAFKNCDFRHNGISTLKTPSSPRSNLDIEAESNPISNVLFEQCAFVDAGYDSIVSDTGNVSDIYFRKCEIANYRALWITKPRFVFEECSISGTSIKLYGTDEELDRTRFLSCTWDDLLAPNTNGYLITATNGNPIFEKCSIICTKSKWFWSTRTSITKGGLFSFKNCSISLSLQNSDPAYGAYIFENVTIIDSRPDPTLPLTVYLATIWLAGLSVWSPVGESALAFSLVQAYNPLPTGVLNAKNVVGYPNITNNLELYKNIHVLGNSTTLKQSSINKLMFAKTTSNFPTNSVFYNVGDIIFCVAPLSTSYVTHWICTAAGYYNTSPWSSSTAYANGTYVNSNGNVYQCTTAGSSGTVSPNHTNGTANDGTVTWTYIGSLATFISVGGSNQAYAQTFANTSDSSSSSTGSVVIAGGLGVAKSAYFGATVAPNTDNLQNLGTSSKRWSSIYAGTGTIQTSDKNYKQEIAVLDEAEKRVALQCKSLIRKFKFKDAYNEKGQDARLHFGVIAQEVKVAFEAEGLNGFDYGVLCFDQWEAEYEPIYAEREVENTYYVVVSTYEKINEKGEAETIIEEIRISDAEVADHTKAEPRTEIIKEEYDTGEKRIKSEAGSRYSIRYDELAMFMLAAL</sequence>
<evidence type="ECO:0000313" key="4">
    <source>
        <dbReference type="Proteomes" id="UP000470018"/>
    </source>
</evidence>
<dbReference type="AlphaFoldDB" id="A0A506K1B3"/>
<dbReference type="InterPro" id="IPR030392">
    <property type="entry name" value="S74_ICA"/>
</dbReference>
<reference evidence="3" key="2">
    <citation type="submission" date="2021-03" db="EMBL/GenBank/DDBJ databases">
        <title>Complete genome sequencing of Acinetobacter baumannii.</title>
        <authorList>
            <person name="Yadav B."/>
            <person name="Makwana N."/>
            <person name="Kharat A.S."/>
            <person name="Veeraraghavan B."/>
            <person name="Vijayakumar S."/>
            <person name="Priya M."/>
        </authorList>
    </citation>
    <scope>NUCLEOTIDE SEQUENCE</scope>
    <source>
        <strain evidence="3">KSK6</strain>
    </source>
</reference>
<protein>
    <submittedName>
        <fullName evidence="3">Phage tail protein</fullName>
    </submittedName>
</protein>
<dbReference type="CDD" id="cd10144">
    <property type="entry name" value="Peptidase_S74_CIMCD"/>
    <property type="match status" value="1"/>
</dbReference>
<dbReference type="InterPro" id="IPR022225">
    <property type="entry name" value="Phage_tail_fibre_N"/>
</dbReference>
<dbReference type="Gene3D" id="1.10.10.10">
    <property type="entry name" value="Winged helix-like DNA-binding domain superfamily/Winged helix DNA-binding domain"/>
    <property type="match status" value="1"/>
</dbReference>
<dbReference type="PANTHER" id="PTHR35191:SF1">
    <property type="entry name" value="PROPHAGE SIDE TAIL FIBER PROTEIN HOMOLOG STFQ-RELATED"/>
    <property type="match status" value="1"/>
</dbReference>
<organism evidence="2 4">
    <name type="scientific">Acinetobacter baumannii</name>
    <dbReference type="NCBI Taxonomy" id="470"/>
    <lineage>
        <taxon>Bacteria</taxon>
        <taxon>Pseudomonadati</taxon>
        <taxon>Pseudomonadota</taxon>
        <taxon>Gammaproteobacteria</taxon>
        <taxon>Moraxellales</taxon>
        <taxon>Moraxellaceae</taxon>
        <taxon>Acinetobacter</taxon>
        <taxon>Acinetobacter calcoaceticus/baumannii complex</taxon>
    </lineage>
</organism>
<evidence type="ECO:0000259" key="1">
    <source>
        <dbReference type="PROSITE" id="PS51688"/>
    </source>
</evidence>
<dbReference type="PROSITE" id="PS51688">
    <property type="entry name" value="ICA"/>
    <property type="match status" value="1"/>
</dbReference>
<dbReference type="EMBL" id="CP072270">
    <property type="protein sequence ID" value="QTK44046.1"/>
    <property type="molecule type" value="Genomic_DNA"/>
</dbReference>
<dbReference type="RefSeq" id="WP_053215905.1">
    <property type="nucleotide sequence ID" value="NZ_AP031585.1"/>
</dbReference>
<accession>A0A506K1B3</accession>
<evidence type="ECO:0000313" key="2">
    <source>
        <dbReference type="EMBL" id="NDW41696.1"/>
    </source>
</evidence>
<dbReference type="Proteomes" id="UP000664966">
    <property type="component" value="Chromosome"/>
</dbReference>
<name>A0A506K1B3_ACIBA</name>
<dbReference type="InterPro" id="IPR051934">
    <property type="entry name" value="Phage_Tail_Fiber_Structural"/>
</dbReference>
<feature type="domain" description="Peptidase S74" evidence="1">
    <location>
        <begin position="930"/>
        <end position="1099"/>
    </location>
</feature>
<reference evidence="2 4" key="1">
    <citation type="submission" date="2020-02" db="EMBL/GenBank/DDBJ databases">
        <title>Whole genome shot-gun sequencing of clinical Carbapenem resistant A. baumannii.</title>
        <authorList>
            <person name="Veeraraghavan B."/>
            <person name="Mathur P."/>
            <person name="Vijayakumar S."/>
            <person name="Vasudevan K."/>
            <person name="Lincy M."/>
            <person name="Kirubananthan A."/>
        </authorList>
    </citation>
    <scope>NUCLEOTIDE SEQUENCE [LARGE SCALE GENOMIC DNA]</scope>
    <source>
        <strain evidence="2 4">SP816</strain>
    </source>
</reference>
<proteinExistence type="predicted"/>
<dbReference type="InterPro" id="IPR036388">
    <property type="entry name" value="WH-like_DNA-bd_sf"/>
</dbReference>
<dbReference type="Proteomes" id="UP000470018">
    <property type="component" value="Unassembled WGS sequence"/>
</dbReference>
<dbReference type="Pfam" id="PF13884">
    <property type="entry name" value="Peptidase_S74"/>
    <property type="match status" value="1"/>
</dbReference>
<dbReference type="Pfam" id="PF12571">
    <property type="entry name" value="Phage_tail_fib"/>
    <property type="match status" value="1"/>
</dbReference>
<dbReference type="EMBL" id="JAAGTY010000011">
    <property type="protein sequence ID" value="NDW41696.1"/>
    <property type="molecule type" value="Genomic_DNA"/>
</dbReference>
<evidence type="ECO:0000313" key="3">
    <source>
        <dbReference type="EMBL" id="QTK44046.1"/>
    </source>
</evidence>